<feature type="region of interest" description="Disordered" evidence="8">
    <location>
        <begin position="182"/>
        <end position="201"/>
    </location>
</feature>
<feature type="compositionally biased region" description="Basic and acidic residues" evidence="8">
    <location>
        <begin position="219"/>
        <end position="231"/>
    </location>
</feature>
<keyword evidence="11" id="KW-1185">Reference proteome</keyword>
<keyword evidence="2" id="KW-0813">Transport</keyword>
<dbReference type="GO" id="GO:0005886">
    <property type="term" value="C:plasma membrane"/>
    <property type="evidence" value="ECO:0007669"/>
    <property type="project" value="UniProtKB-SubCell"/>
</dbReference>
<name>A0A9W8BAS0_9FUNG</name>
<comment type="subcellular location">
    <subcellularLocation>
        <location evidence="1">Cell membrane</location>
        <topology evidence="1">Multi-pass membrane protein</topology>
    </subcellularLocation>
</comment>
<keyword evidence="3" id="KW-1003">Cell membrane</keyword>
<evidence type="ECO:0000313" key="10">
    <source>
        <dbReference type="EMBL" id="KAJ1983861.1"/>
    </source>
</evidence>
<keyword evidence="5 9" id="KW-1133">Transmembrane helix</keyword>
<dbReference type="Proteomes" id="UP001151582">
    <property type="component" value="Unassembled WGS sequence"/>
</dbReference>
<feature type="transmembrane region" description="Helical" evidence="9">
    <location>
        <begin position="20"/>
        <end position="38"/>
    </location>
</feature>
<dbReference type="EMBL" id="JANBQB010000038">
    <property type="protein sequence ID" value="KAJ1983861.1"/>
    <property type="molecule type" value="Genomic_DNA"/>
</dbReference>
<keyword evidence="7 9" id="KW-0472">Membrane</keyword>
<feature type="transmembrane region" description="Helical" evidence="9">
    <location>
        <begin position="44"/>
        <end position="69"/>
    </location>
</feature>
<accession>A0A9W8BAS0</accession>
<evidence type="ECO:0000256" key="9">
    <source>
        <dbReference type="SAM" id="Phobius"/>
    </source>
</evidence>
<keyword evidence="4 9" id="KW-0812">Transmembrane</keyword>
<evidence type="ECO:0000256" key="2">
    <source>
        <dbReference type="ARBA" id="ARBA00022448"/>
    </source>
</evidence>
<protein>
    <submittedName>
        <fullName evidence="10">Uncharacterized protein</fullName>
    </submittedName>
</protein>
<evidence type="ECO:0000256" key="7">
    <source>
        <dbReference type="ARBA" id="ARBA00023136"/>
    </source>
</evidence>
<dbReference type="InterPro" id="IPR044669">
    <property type="entry name" value="YneE/VCCN1/2-like"/>
</dbReference>
<reference evidence="10" key="1">
    <citation type="submission" date="2022-07" db="EMBL/GenBank/DDBJ databases">
        <title>Phylogenomic reconstructions and comparative analyses of Kickxellomycotina fungi.</title>
        <authorList>
            <person name="Reynolds N.K."/>
            <person name="Stajich J.E."/>
            <person name="Barry K."/>
            <person name="Grigoriev I.V."/>
            <person name="Crous P."/>
            <person name="Smith M.E."/>
        </authorList>
    </citation>
    <scope>NUCLEOTIDE SEQUENCE</scope>
    <source>
        <strain evidence="10">RSA 567</strain>
    </source>
</reference>
<evidence type="ECO:0000256" key="1">
    <source>
        <dbReference type="ARBA" id="ARBA00004651"/>
    </source>
</evidence>
<feature type="compositionally biased region" description="Polar residues" evidence="8">
    <location>
        <begin position="232"/>
        <end position="242"/>
    </location>
</feature>
<dbReference type="Pfam" id="PF25539">
    <property type="entry name" value="Bestrophin_2"/>
    <property type="match status" value="2"/>
</dbReference>
<keyword evidence="6" id="KW-0406">Ion transport</keyword>
<dbReference type="OrthoDB" id="1368at2759"/>
<evidence type="ECO:0000256" key="4">
    <source>
        <dbReference type="ARBA" id="ARBA00022692"/>
    </source>
</evidence>
<organism evidence="10 11">
    <name type="scientific">Dimargaris verticillata</name>
    <dbReference type="NCBI Taxonomy" id="2761393"/>
    <lineage>
        <taxon>Eukaryota</taxon>
        <taxon>Fungi</taxon>
        <taxon>Fungi incertae sedis</taxon>
        <taxon>Zoopagomycota</taxon>
        <taxon>Kickxellomycotina</taxon>
        <taxon>Dimargaritomycetes</taxon>
        <taxon>Dimargaritales</taxon>
        <taxon>Dimargaritaceae</taxon>
        <taxon>Dimargaris</taxon>
    </lineage>
</organism>
<feature type="transmembrane region" description="Helical" evidence="9">
    <location>
        <begin position="330"/>
        <end position="349"/>
    </location>
</feature>
<evidence type="ECO:0000313" key="11">
    <source>
        <dbReference type="Proteomes" id="UP001151582"/>
    </source>
</evidence>
<feature type="region of interest" description="Disordered" evidence="8">
    <location>
        <begin position="219"/>
        <end position="248"/>
    </location>
</feature>
<evidence type="ECO:0000256" key="5">
    <source>
        <dbReference type="ARBA" id="ARBA00022989"/>
    </source>
</evidence>
<dbReference type="PANTHER" id="PTHR33281:SF19">
    <property type="entry name" value="VOLTAGE-DEPENDENT ANION CHANNEL-FORMING PROTEIN YNEE"/>
    <property type="match status" value="1"/>
</dbReference>
<evidence type="ECO:0000256" key="6">
    <source>
        <dbReference type="ARBA" id="ARBA00023065"/>
    </source>
</evidence>
<dbReference type="AlphaFoldDB" id="A0A9W8BAS0"/>
<dbReference type="GO" id="GO:0005254">
    <property type="term" value="F:chloride channel activity"/>
    <property type="evidence" value="ECO:0007669"/>
    <property type="project" value="InterPro"/>
</dbReference>
<proteinExistence type="predicted"/>
<sequence>MSVSTYDPNYAIALRFHGSVLPRVAPSVIMFAAWATAVQCVDKYTVLSIGIDTTVITILSMVLSLLLVFRTNTAYDRYWEGRRVWSEMVVAIRNLARLMWVVIPNDLDGEKDLVVHLLHAFAISVKCYLQGTDAFEEIHHIEVIRPVIPALKEYYNAIRSEGSLPNGWSRDPSFLNAAEPTLAPSLSETPDNTLGPARESSRGDITVVEPLAAVRLRDDSAETKLGHDNGSDSRQSSKATLTKSRRRRHLSIPQMVRKTLRHGNMTAEDIQAENATVPYVISLFLSNYVAHVRAEETIDAIHFGQCLAAINTLTTCLTGFERIQKTPIPVAYAIHLHQALLLYLIVLPFQCIRLLDWATIPVVAIAAFTMLGILDIGKEIENPFGNDANDLPLDDFCKVIGHEMNDITTYSSPNVEDWVRHTDEACSHSHSHDHGYHDEKRD</sequence>
<evidence type="ECO:0000256" key="8">
    <source>
        <dbReference type="SAM" id="MobiDB-lite"/>
    </source>
</evidence>
<comment type="caution">
    <text evidence="10">The sequence shown here is derived from an EMBL/GenBank/DDBJ whole genome shotgun (WGS) entry which is preliminary data.</text>
</comment>
<gene>
    <name evidence="10" type="ORF">H4R34_001003</name>
</gene>
<feature type="transmembrane region" description="Helical" evidence="9">
    <location>
        <begin position="355"/>
        <end position="374"/>
    </location>
</feature>
<dbReference type="PANTHER" id="PTHR33281">
    <property type="entry name" value="UPF0187 PROTEIN YNEE"/>
    <property type="match status" value="1"/>
</dbReference>
<evidence type="ECO:0000256" key="3">
    <source>
        <dbReference type="ARBA" id="ARBA00022475"/>
    </source>
</evidence>